<keyword evidence="2" id="KW-1185">Reference proteome</keyword>
<accession>A0ACB9S9C5</accession>
<protein>
    <submittedName>
        <fullName evidence="1">Uncharacterized protein</fullName>
    </submittedName>
</protein>
<dbReference type="EMBL" id="CM042881">
    <property type="protein sequence ID" value="KAI4387347.1"/>
    <property type="molecule type" value="Genomic_DNA"/>
</dbReference>
<evidence type="ECO:0000313" key="1">
    <source>
        <dbReference type="EMBL" id="KAI4387347.1"/>
    </source>
</evidence>
<sequence>MPASVDGLSSLFSSPGPMLAKGSPSAGFGDELCGSMIDKGEEFQELGCSFRYSRMSRAAAASYVDVEVEDEPISINGVYGGVGAYGVNMDELTFDLEDSFVKSDVEPYVKELLAGAQLRHKIFCDEFVVKAFFEAEKAHRGQLRASGDPYLQHCVETAVLLALIGANSTVVAAGLLHDTLDDTFISNDYLLRTFGVGVANLV</sequence>
<evidence type="ECO:0000313" key="2">
    <source>
        <dbReference type="Proteomes" id="UP001057402"/>
    </source>
</evidence>
<name>A0ACB9S9C5_9MYRT</name>
<proteinExistence type="predicted"/>
<comment type="caution">
    <text evidence="1">The sequence shown here is derived from an EMBL/GenBank/DDBJ whole genome shotgun (WGS) entry which is preliminary data.</text>
</comment>
<gene>
    <name evidence="1" type="ORF">MLD38_005186</name>
</gene>
<reference evidence="2" key="1">
    <citation type="journal article" date="2023" name="Front. Plant Sci.">
        <title>Chromosomal-level genome assembly of Melastoma candidum provides insights into trichome evolution.</title>
        <authorList>
            <person name="Zhong Y."/>
            <person name="Wu W."/>
            <person name="Sun C."/>
            <person name="Zou P."/>
            <person name="Liu Y."/>
            <person name="Dai S."/>
            <person name="Zhou R."/>
        </authorList>
    </citation>
    <scope>NUCLEOTIDE SEQUENCE [LARGE SCALE GENOMIC DNA]</scope>
</reference>
<organism evidence="1 2">
    <name type="scientific">Melastoma candidum</name>
    <dbReference type="NCBI Taxonomy" id="119954"/>
    <lineage>
        <taxon>Eukaryota</taxon>
        <taxon>Viridiplantae</taxon>
        <taxon>Streptophyta</taxon>
        <taxon>Embryophyta</taxon>
        <taxon>Tracheophyta</taxon>
        <taxon>Spermatophyta</taxon>
        <taxon>Magnoliopsida</taxon>
        <taxon>eudicotyledons</taxon>
        <taxon>Gunneridae</taxon>
        <taxon>Pentapetalae</taxon>
        <taxon>rosids</taxon>
        <taxon>malvids</taxon>
        <taxon>Myrtales</taxon>
        <taxon>Melastomataceae</taxon>
        <taxon>Melastomatoideae</taxon>
        <taxon>Melastomateae</taxon>
        <taxon>Melastoma</taxon>
    </lineage>
</organism>
<dbReference type="Proteomes" id="UP001057402">
    <property type="component" value="Chromosome 2"/>
</dbReference>